<organism evidence="2 3">
    <name type="scientific">Nonomuraea typhae</name>
    <dbReference type="NCBI Taxonomy" id="2603600"/>
    <lineage>
        <taxon>Bacteria</taxon>
        <taxon>Bacillati</taxon>
        <taxon>Actinomycetota</taxon>
        <taxon>Actinomycetes</taxon>
        <taxon>Streptosporangiales</taxon>
        <taxon>Streptosporangiaceae</taxon>
        <taxon>Nonomuraea</taxon>
    </lineage>
</organism>
<dbReference type="EMBL" id="JBITGY010000007">
    <property type="protein sequence ID" value="MFI6501233.1"/>
    <property type="molecule type" value="Genomic_DNA"/>
</dbReference>
<dbReference type="Pfam" id="PF01370">
    <property type="entry name" value="Epimerase"/>
    <property type="match status" value="1"/>
</dbReference>
<dbReference type="InterPro" id="IPR051783">
    <property type="entry name" value="NAD(P)-dependent_oxidoreduct"/>
</dbReference>
<proteinExistence type="predicted"/>
<protein>
    <submittedName>
        <fullName evidence="2">NAD-dependent epimerase/dehydratase family protein</fullName>
    </submittedName>
</protein>
<evidence type="ECO:0000313" key="2">
    <source>
        <dbReference type="EMBL" id="MFI6501233.1"/>
    </source>
</evidence>
<dbReference type="PANTHER" id="PTHR48079:SF6">
    <property type="entry name" value="NAD(P)-BINDING DOMAIN-CONTAINING PROTEIN-RELATED"/>
    <property type="match status" value="1"/>
</dbReference>
<accession>A0ABW7YZ85</accession>
<dbReference type="RefSeq" id="WP_397085610.1">
    <property type="nucleotide sequence ID" value="NZ_JBITGY010000007.1"/>
</dbReference>
<gene>
    <name evidence="2" type="ORF">ACIBG2_27915</name>
</gene>
<dbReference type="SUPFAM" id="SSF51735">
    <property type="entry name" value="NAD(P)-binding Rossmann-fold domains"/>
    <property type="match status" value="1"/>
</dbReference>
<evidence type="ECO:0000313" key="3">
    <source>
        <dbReference type="Proteomes" id="UP001612741"/>
    </source>
</evidence>
<keyword evidence="3" id="KW-1185">Reference proteome</keyword>
<comment type="caution">
    <text evidence="2">The sequence shown here is derived from an EMBL/GenBank/DDBJ whole genome shotgun (WGS) entry which is preliminary data.</text>
</comment>
<reference evidence="2 3" key="1">
    <citation type="submission" date="2024-10" db="EMBL/GenBank/DDBJ databases">
        <title>The Natural Products Discovery Center: Release of the First 8490 Sequenced Strains for Exploring Actinobacteria Biosynthetic Diversity.</title>
        <authorList>
            <person name="Kalkreuter E."/>
            <person name="Kautsar S.A."/>
            <person name="Yang D."/>
            <person name="Bader C.D."/>
            <person name="Teijaro C.N."/>
            <person name="Fluegel L."/>
            <person name="Davis C.M."/>
            <person name="Simpson J.R."/>
            <person name="Lauterbach L."/>
            <person name="Steele A.D."/>
            <person name="Gui C."/>
            <person name="Meng S."/>
            <person name="Li G."/>
            <person name="Viehrig K."/>
            <person name="Ye F."/>
            <person name="Su P."/>
            <person name="Kiefer A.F."/>
            <person name="Nichols A."/>
            <person name="Cepeda A.J."/>
            <person name="Yan W."/>
            <person name="Fan B."/>
            <person name="Jiang Y."/>
            <person name="Adhikari A."/>
            <person name="Zheng C.-J."/>
            <person name="Schuster L."/>
            <person name="Cowan T.M."/>
            <person name="Smanski M.J."/>
            <person name="Chevrette M.G."/>
            <person name="De Carvalho L.P.S."/>
            <person name="Shen B."/>
        </authorList>
    </citation>
    <scope>NUCLEOTIDE SEQUENCE [LARGE SCALE GENOMIC DNA]</scope>
    <source>
        <strain evidence="2 3">NPDC050545</strain>
    </source>
</reference>
<dbReference type="InterPro" id="IPR001509">
    <property type="entry name" value="Epimerase_deHydtase"/>
</dbReference>
<feature type="domain" description="NAD-dependent epimerase/dehydratase" evidence="1">
    <location>
        <begin position="3"/>
        <end position="224"/>
    </location>
</feature>
<dbReference type="PANTHER" id="PTHR48079">
    <property type="entry name" value="PROTEIN YEEZ"/>
    <property type="match status" value="1"/>
</dbReference>
<sequence>MKVLVAGATGAIGKPLVAALREAGHEVLALTRSPGAVVPGARTVVADVLDREGLLRAVAGLAADAVVHELTALSKAPAKYRDMETTNVLRTTGTAHLLDAAAAVGARRFVTQSMVPGYGYYDHGDRVLTEEDPFGVERGAKWDAAVAAMRVNEERVFAFGGVALRYGAFYGLEGSRAFAAMLRAGKLPAPRGGGGTLPWIHLADAAAATVAALERGTAGEAYNIVDDTPVTWGEMFAAHARAAGARPPRALPRWLMRMAAPYFTTLMFDTRMRVSNGKAKRELGWKPVYPGYEEGVAAQEL</sequence>
<dbReference type="Proteomes" id="UP001612741">
    <property type="component" value="Unassembled WGS sequence"/>
</dbReference>
<dbReference type="InterPro" id="IPR036291">
    <property type="entry name" value="NAD(P)-bd_dom_sf"/>
</dbReference>
<evidence type="ECO:0000259" key="1">
    <source>
        <dbReference type="Pfam" id="PF01370"/>
    </source>
</evidence>
<name>A0ABW7YZ85_9ACTN</name>
<dbReference type="Gene3D" id="3.40.50.720">
    <property type="entry name" value="NAD(P)-binding Rossmann-like Domain"/>
    <property type="match status" value="1"/>
</dbReference>